<accession>A0AAD9HGF4</accession>
<dbReference type="EMBL" id="MU842879">
    <property type="protein sequence ID" value="KAK2028353.1"/>
    <property type="molecule type" value="Genomic_DNA"/>
</dbReference>
<comment type="caution">
    <text evidence="1">The sequence shown here is derived from an EMBL/GenBank/DDBJ whole genome shotgun (WGS) entry which is preliminary data.</text>
</comment>
<evidence type="ECO:0000313" key="1">
    <source>
        <dbReference type="EMBL" id="KAK2028353.1"/>
    </source>
</evidence>
<evidence type="ECO:0000313" key="2">
    <source>
        <dbReference type="Proteomes" id="UP001232148"/>
    </source>
</evidence>
<organism evidence="1 2">
    <name type="scientific">Colletotrichum zoysiae</name>
    <dbReference type="NCBI Taxonomy" id="1216348"/>
    <lineage>
        <taxon>Eukaryota</taxon>
        <taxon>Fungi</taxon>
        <taxon>Dikarya</taxon>
        <taxon>Ascomycota</taxon>
        <taxon>Pezizomycotina</taxon>
        <taxon>Sordariomycetes</taxon>
        <taxon>Hypocreomycetidae</taxon>
        <taxon>Glomerellales</taxon>
        <taxon>Glomerellaceae</taxon>
        <taxon>Colletotrichum</taxon>
        <taxon>Colletotrichum graminicola species complex</taxon>
    </lineage>
</organism>
<dbReference type="Proteomes" id="UP001232148">
    <property type="component" value="Unassembled WGS sequence"/>
</dbReference>
<dbReference type="AlphaFoldDB" id="A0AAD9HGF4"/>
<sequence>MFRPDPWAYRPQTYNLNHMTYVHPLVGNRFNIHNHGPCHREPHGLAFASPGPRFFDFSQLFNITNNFGAAPVHPARPGRLRNGITVVLPDGTRALLDRDVLHEHLPRTRNFVQHGGHFGLPEFLRGYDHGIADDAIDPRGFAEAFSRAATFVFRHLENLGRPDAPPYAVGGGGAAAAVDLFARPRFLLANARDRAATVHEIFWHVFVLCCVLDQDRALGCSDVLARPIAEFLIEFMPSVQAFLPPQAMQMLFLGYARIFRESRFELEILREMWELMDVANQHAMRNLIGPQLARNGMGNNAQRIWTALRHLGLV</sequence>
<keyword evidence="2" id="KW-1185">Reference proteome</keyword>
<protein>
    <submittedName>
        <fullName evidence="1">Uncharacterized protein</fullName>
    </submittedName>
</protein>
<gene>
    <name evidence="1" type="ORF">LX32DRAFT_619103</name>
</gene>
<reference evidence="1" key="1">
    <citation type="submission" date="2021-06" db="EMBL/GenBank/DDBJ databases">
        <title>Comparative genomics, transcriptomics and evolutionary studies reveal genomic signatures of adaptation to plant cell wall in hemibiotrophic fungi.</title>
        <authorList>
            <consortium name="DOE Joint Genome Institute"/>
            <person name="Baroncelli R."/>
            <person name="Diaz J.F."/>
            <person name="Benocci T."/>
            <person name="Peng M."/>
            <person name="Battaglia E."/>
            <person name="Haridas S."/>
            <person name="Andreopoulos W."/>
            <person name="Labutti K."/>
            <person name="Pangilinan J."/>
            <person name="Floch G.L."/>
            <person name="Makela M.R."/>
            <person name="Henrissat B."/>
            <person name="Grigoriev I.V."/>
            <person name="Crouch J.A."/>
            <person name="De Vries R.P."/>
            <person name="Sukno S.A."/>
            <person name="Thon M.R."/>
        </authorList>
    </citation>
    <scope>NUCLEOTIDE SEQUENCE</scope>
    <source>
        <strain evidence="1">MAFF235873</strain>
    </source>
</reference>
<proteinExistence type="predicted"/>
<name>A0AAD9HGF4_9PEZI</name>